<dbReference type="RefSeq" id="WP_230218409.1">
    <property type="nucleotide sequence ID" value="NZ_JAJKFT010000004.1"/>
</dbReference>
<keyword evidence="5" id="KW-0378">Hydrolase</keyword>
<accession>A0A9X1SG09</accession>
<sequence>MQTPRFPVLTRLALAALLIAPLLTSFAAAADAKRPPNIVLFLVDDMGWIDSTPYGSQYYETPNIQRLAKQSMRFTDAYALPLCSPTRASILSGQYSSRHRVTSASGHQPAAAEDASPYPAKAPANKQFIYADSKNYLDLEIPTLAEVLQQAGYRTGHFGKWHLGLSQEHWPDKQGFDVAFHAQPSPGPPSYFSPYGVSPDGKPTPRHHVGTITDGPEGEYITDRLTDEAIKFVEANQDRPFFLNFWHYGVHGPWGHKEAYTAEFSKKTDPRGEQKNPIMASMLKSVDESLGRLLDRLDELGLADNTLFIFYSDNGGNTHSRTYEDVKLANVKPGHPQYAAIQDWRKWAGGEPPTNNAPLREGKGRIYEGGQRVPLMVRWPRHIQAGSTSDAIVGPIDMYPTILSATGSQKPAGHIIDGESLLPILKQTGNLERKAYFTWFPHLIPAVSVRQGDWKLIRRFESHPSYPDLFELYNLTDDIGETNNLVQQMPDKVKELDALIDQFVKETGALYPKPNPAYKATPPNSAKADDFVARNCQVVKAEGAIRVVGEGKQPFLGTARVKLNGPLKLTLTARCKEGGTGRVQWKTTGQENFPASGQNVSFEIPAGDAWREVTVDLPVEGQSQIVRLYLPAEKSPVEISSIRYANPQGDAKALDFSKVTP</sequence>
<dbReference type="GO" id="GO:0004065">
    <property type="term" value="F:arylsulfatase activity"/>
    <property type="evidence" value="ECO:0007669"/>
    <property type="project" value="TreeGrafter"/>
</dbReference>
<dbReference type="Gene3D" id="3.40.720.10">
    <property type="entry name" value="Alkaline Phosphatase, subunit A"/>
    <property type="match status" value="1"/>
</dbReference>
<comment type="caution">
    <text evidence="9">The sequence shown here is derived from an EMBL/GenBank/DDBJ whole genome shotgun (WGS) entry which is preliminary data.</text>
</comment>
<proteinExistence type="inferred from homology"/>
<keyword evidence="6" id="KW-0106">Calcium</keyword>
<keyword evidence="3" id="KW-0479">Metal-binding</keyword>
<feature type="domain" description="Sulfatase N-terminal" evidence="8">
    <location>
        <begin position="36"/>
        <end position="407"/>
    </location>
</feature>
<evidence type="ECO:0000256" key="5">
    <source>
        <dbReference type="ARBA" id="ARBA00022801"/>
    </source>
</evidence>
<dbReference type="Gene3D" id="3.30.1120.10">
    <property type="match status" value="1"/>
</dbReference>
<evidence type="ECO:0000256" key="7">
    <source>
        <dbReference type="SAM" id="SignalP"/>
    </source>
</evidence>
<feature type="signal peptide" evidence="7">
    <location>
        <begin position="1"/>
        <end position="29"/>
    </location>
</feature>
<dbReference type="Pfam" id="PF00884">
    <property type="entry name" value="Sulfatase"/>
    <property type="match status" value="1"/>
</dbReference>
<dbReference type="CDD" id="cd16144">
    <property type="entry name" value="ARS_like"/>
    <property type="match status" value="1"/>
</dbReference>
<evidence type="ECO:0000256" key="3">
    <source>
        <dbReference type="ARBA" id="ARBA00022723"/>
    </source>
</evidence>
<protein>
    <submittedName>
        <fullName evidence="9">Sulfatase</fullName>
    </submittedName>
</protein>
<dbReference type="InterPro" id="IPR017850">
    <property type="entry name" value="Alkaline_phosphatase_core_sf"/>
</dbReference>
<dbReference type="PANTHER" id="PTHR42693">
    <property type="entry name" value="ARYLSULFATASE FAMILY MEMBER"/>
    <property type="match status" value="1"/>
</dbReference>
<comment type="cofactor">
    <cofactor evidence="1">
        <name>Ca(2+)</name>
        <dbReference type="ChEBI" id="CHEBI:29108"/>
    </cofactor>
</comment>
<evidence type="ECO:0000256" key="6">
    <source>
        <dbReference type="ARBA" id="ARBA00022837"/>
    </source>
</evidence>
<keyword evidence="4 7" id="KW-0732">Signal</keyword>
<feature type="chain" id="PRO_5041000347" evidence="7">
    <location>
        <begin position="30"/>
        <end position="661"/>
    </location>
</feature>
<evidence type="ECO:0000313" key="9">
    <source>
        <dbReference type="EMBL" id="MCC9628903.1"/>
    </source>
</evidence>
<dbReference type="PANTHER" id="PTHR42693:SF42">
    <property type="entry name" value="ARYLSULFATASE G"/>
    <property type="match status" value="1"/>
</dbReference>
<dbReference type="InterPro" id="IPR050738">
    <property type="entry name" value="Sulfatase"/>
</dbReference>
<dbReference type="GO" id="GO:0046872">
    <property type="term" value="F:metal ion binding"/>
    <property type="evidence" value="ECO:0007669"/>
    <property type="project" value="UniProtKB-KW"/>
</dbReference>
<comment type="similarity">
    <text evidence="2">Belongs to the sulfatase family.</text>
</comment>
<evidence type="ECO:0000313" key="10">
    <source>
        <dbReference type="Proteomes" id="UP001139103"/>
    </source>
</evidence>
<keyword evidence="10" id="KW-1185">Reference proteome</keyword>
<name>A0A9X1SG09_9BACT</name>
<dbReference type="SUPFAM" id="SSF53649">
    <property type="entry name" value="Alkaline phosphatase-like"/>
    <property type="match status" value="1"/>
</dbReference>
<evidence type="ECO:0000256" key="1">
    <source>
        <dbReference type="ARBA" id="ARBA00001913"/>
    </source>
</evidence>
<evidence type="ECO:0000256" key="2">
    <source>
        <dbReference type="ARBA" id="ARBA00008779"/>
    </source>
</evidence>
<evidence type="ECO:0000259" key="8">
    <source>
        <dbReference type="Pfam" id="PF00884"/>
    </source>
</evidence>
<dbReference type="Proteomes" id="UP001139103">
    <property type="component" value="Unassembled WGS sequence"/>
</dbReference>
<gene>
    <name evidence="9" type="ORF">LOC68_10875</name>
</gene>
<organism evidence="9 10">
    <name type="scientific">Blastopirellula sediminis</name>
    <dbReference type="NCBI Taxonomy" id="2894196"/>
    <lineage>
        <taxon>Bacteria</taxon>
        <taxon>Pseudomonadati</taxon>
        <taxon>Planctomycetota</taxon>
        <taxon>Planctomycetia</taxon>
        <taxon>Pirellulales</taxon>
        <taxon>Pirellulaceae</taxon>
        <taxon>Blastopirellula</taxon>
    </lineage>
</organism>
<reference evidence="9" key="1">
    <citation type="submission" date="2021-11" db="EMBL/GenBank/DDBJ databases">
        <title>Genome sequence.</title>
        <authorList>
            <person name="Sun Q."/>
        </authorList>
    </citation>
    <scope>NUCLEOTIDE SEQUENCE</scope>
    <source>
        <strain evidence="9">JC732</strain>
    </source>
</reference>
<dbReference type="EMBL" id="JAJKFT010000004">
    <property type="protein sequence ID" value="MCC9628903.1"/>
    <property type="molecule type" value="Genomic_DNA"/>
</dbReference>
<dbReference type="AlphaFoldDB" id="A0A9X1SG09"/>
<evidence type="ECO:0000256" key="4">
    <source>
        <dbReference type="ARBA" id="ARBA00022729"/>
    </source>
</evidence>
<dbReference type="InterPro" id="IPR000917">
    <property type="entry name" value="Sulfatase_N"/>
</dbReference>